<sequence length="13" mass="1634">MILVKYNIFHIDQ</sequence>
<name>A0A0D9ZGJ3_9ORYZ</name>
<reference evidence="1" key="2">
    <citation type="submission" date="2018-05" db="EMBL/GenBank/DDBJ databases">
        <title>OgluRS3 (Oryza glumaepatula Reference Sequence Version 3).</title>
        <authorList>
            <person name="Zhang J."/>
            <person name="Kudrna D."/>
            <person name="Lee S."/>
            <person name="Talag J."/>
            <person name="Welchert J."/>
            <person name="Wing R.A."/>
        </authorList>
    </citation>
    <scope>NUCLEOTIDE SEQUENCE [LARGE SCALE GENOMIC DNA]</scope>
</reference>
<keyword evidence="2" id="KW-1185">Reference proteome</keyword>
<proteinExistence type="predicted"/>
<dbReference type="EnsemblPlants" id="OGLUM04G00880.1">
    <property type="protein sequence ID" value="OGLUM04G00880.1"/>
    <property type="gene ID" value="OGLUM04G00880"/>
</dbReference>
<dbReference type="HOGENOM" id="CLU_3436070_0_0_1"/>
<organism evidence="1">
    <name type="scientific">Oryza glumipatula</name>
    <dbReference type="NCBI Taxonomy" id="40148"/>
    <lineage>
        <taxon>Eukaryota</taxon>
        <taxon>Viridiplantae</taxon>
        <taxon>Streptophyta</taxon>
        <taxon>Embryophyta</taxon>
        <taxon>Tracheophyta</taxon>
        <taxon>Spermatophyta</taxon>
        <taxon>Magnoliopsida</taxon>
        <taxon>Liliopsida</taxon>
        <taxon>Poales</taxon>
        <taxon>Poaceae</taxon>
        <taxon>BOP clade</taxon>
        <taxon>Oryzoideae</taxon>
        <taxon>Oryzeae</taxon>
        <taxon>Oryzinae</taxon>
        <taxon>Oryza</taxon>
    </lineage>
</organism>
<accession>A0A0D9ZGJ3</accession>
<reference evidence="1" key="1">
    <citation type="submission" date="2015-04" db="UniProtKB">
        <authorList>
            <consortium name="EnsemblPlants"/>
        </authorList>
    </citation>
    <scope>IDENTIFICATION</scope>
</reference>
<evidence type="ECO:0000313" key="1">
    <source>
        <dbReference type="EnsemblPlants" id="OGLUM04G00880.1"/>
    </source>
</evidence>
<dbReference type="Proteomes" id="UP000026961">
    <property type="component" value="Chromosome 4"/>
</dbReference>
<protein>
    <submittedName>
        <fullName evidence="1">Uncharacterized protein</fullName>
    </submittedName>
</protein>
<dbReference type="Gramene" id="OGLUM04G00880.1">
    <property type="protein sequence ID" value="OGLUM04G00880.1"/>
    <property type="gene ID" value="OGLUM04G00880"/>
</dbReference>
<evidence type="ECO:0000313" key="2">
    <source>
        <dbReference type="Proteomes" id="UP000026961"/>
    </source>
</evidence>